<name>A0A443I097_BYSSP</name>
<evidence type="ECO:0000313" key="3">
    <source>
        <dbReference type="Proteomes" id="UP000283841"/>
    </source>
</evidence>
<keyword evidence="3" id="KW-1185">Reference proteome</keyword>
<keyword evidence="1" id="KW-0812">Transmembrane</keyword>
<evidence type="ECO:0000256" key="1">
    <source>
        <dbReference type="SAM" id="Phobius"/>
    </source>
</evidence>
<accession>A0A443I097</accession>
<evidence type="ECO:0000313" key="2">
    <source>
        <dbReference type="EMBL" id="RWQ97486.1"/>
    </source>
</evidence>
<organism evidence="2 3">
    <name type="scientific">Byssochlamys spectabilis</name>
    <name type="common">Paecilomyces variotii</name>
    <dbReference type="NCBI Taxonomy" id="264951"/>
    <lineage>
        <taxon>Eukaryota</taxon>
        <taxon>Fungi</taxon>
        <taxon>Dikarya</taxon>
        <taxon>Ascomycota</taxon>
        <taxon>Pezizomycotina</taxon>
        <taxon>Eurotiomycetes</taxon>
        <taxon>Eurotiomycetidae</taxon>
        <taxon>Eurotiales</taxon>
        <taxon>Thermoascaceae</taxon>
        <taxon>Paecilomyces</taxon>
    </lineage>
</organism>
<dbReference type="VEuPathDB" id="FungiDB:C8Q69DRAFT_455596"/>
<reference evidence="2 3" key="1">
    <citation type="journal article" date="2018" name="Front. Microbiol.">
        <title>Genomic and genetic insights into a cosmopolitan fungus, Paecilomyces variotii (Eurotiales).</title>
        <authorList>
            <person name="Urquhart A.S."/>
            <person name="Mondo S.J."/>
            <person name="Makela M.R."/>
            <person name="Hane J.K."/>
            <person name="Wiebenga A."/>
            <person name="He G."/>
            <person name="Mihaltcheva S."/>
            <person name="Pangilinan J."/>
            <person name="Lipzen A."/>
            <person name="Barry K."/>
            <person name="de Vries R.P."/>
            <person name="Grigoriev I.V."/>
            <person name="Idnurm A."/>
        </authorList>
    </citation>
    <scope>NUCLEOTIDE SEQUENCE [LARGE SCALE GENOMIC DNA]</scope>
    <source>
        <strain evidence="2 3">CBS 101075</strain>
    </source>
</reference>
<keyword evidence="1" id="KW-0472">Membrane</keyword>
<dbReference type="Proteomes" id="UP000283841">
    <property type="component" value="Unassembled WGS sequence"/>
</dbReference>
<keyword evidence="1" id="KW-1133">Transmembrane helix</keyword>
<gene>
    <name evidence="2" type="ORF">C8Q69DRAFT_455596</name>
</gene>
<dbReference type="RefSeq" id="XP_028487131.1">
    <property type="nucleotide sequence ID" value="XM_028629789.1"/>
</dbReference>
<comment type="caution">
    <text evidence="2">The sequence shown here is derived from an EMBL/GenBank/DDBJ whole genome shotgun (WGS) entry which is preliminary data.</text>
</comment>
<feature type="transmembrane region" description="Helical" evidence="1">
    <location>
        <begin position="113"/>
        <end position="132"/>
    </location>
</feature>
<proteinExistence type="predicted"/>
<sequence length="355" mass="42011">MTTEIKRQIASVLDKLNSIEDLTWNEENWRRFMKLHWHSRETITINNRFNVTPEEFEQWQSQLGRCGKEHAEYEPQTGKITFKPDHCPVRRTIRAVMNQWLCELELRLRRMILCMELVRYIALFFFFFLLMIEKQTDGFRLSGQHEGCFRTTDLHLRRGDQKYPTVVVEIAFAEPTETLFQRAKMWLDGTNGTTQLVMLFDIKEGRPPSRKSKYVKQGNQTWNLTDEQLTSMFPAFWPLYHYIISWYYQKKISLTGRFSVDMYLWGSDMPEPDKIWGCVSGDHNQPPVEDRHNGIGTASKFCFYGMSIPFPIEVLQREINKGIKFKAFERAADFAVEKLRELNLPFGGYLRRVEG</sequence>
<dbReference type="AlphaFoldDB" id="A0A443I097"/>
<dbReference type="GeneID" id="39599066"/>
<dbReference type="EMBL" id="RCNU01000002">
    <property type="protein sequence ID" value="RWQ97486.1"/>
    <property type="molecule type" value="Genomic_DNA"/>
</dbReference>
<protein>
    <submittedName>
        <fullName evidence="2">Uncharacterized protein</fullName>
    </submittedName>
</protein>